<keyword evidence="3" id="KW-1185">Reference proteome</keyword>
<accession>A0A4U5PGE7</accession>
<gene>
    <name evidence="2" type="ORF">L596_009694</name>
</gene>
<sequence length="68" mass="8050">MTENRWPPDCQPRLRHHSPSSHRCPSVLSWINQDVRDPGRVLEHSISSRRVRELPRVPRGKRRPLARP</sequence>
<dbReference type="Proteomes" id="UP000298663">
    <property type="component" value="Unassembled WGS sequence"/>
</dbReference>
<organism evidence="2 3">
    <name type="scientific">Steinernema carpocapsae</name>
    <name type="common">Entomopathogenic nematode</name>
    <dbReference type="NCBI Taxonomy" id="34508"/>
    <lineage>
        <taxon>Eukaryota</taxon>
        <taxon>Metazoa</taxon>
        <taxon>Ecdysozoa</taxon>
        <taxon>Nematoda</taxon>
        <taxon>Chromadorea</taxon>
        <taxon>Rhabditida</taxon>
        <taxon>Tylenchina</taxon>
        <taxon>Panagrolaimomorpha</taxon>
        <taxon>Strongyloidoidea</taxon>
        <taxon>Steinernematidae</taxon>
        <taxon>Steinernema</taxon>
    </lineage>
</organism>
<reference evidence="2 3" key="1">
    <citation type="journal article" date="2015" name="Genome Biol.">
        <title>Comparative genomics of Steinernema reveals deeply conserved gene regulatory networks.</title>
        <authorList>
            <person name="Dillman A.R."/>
            <person name="Macchietto M."/>
            <person name="Porter C.F."/>
            <person name="Rogers A."/>
            <person name="Williams B."/>
            <person name="Antoshechkin I."/>
            <person name="Lee M.M."/>
            <person name="Goodwin Z."/>
            <person name="Lu X."/>
            <person name="Lewis E.E."/>
            <person name="Goodrich-Blair H."/>
            <person name="Stock S.P."/>
            <person name="Adams B.J."/>
            <person name="Sternberg P.W."/>
            <person name="Mortazavi A."/>
        </authorList>
    </citation>
    <scope>NUCLEOTIDE SEQUENCE [LARGE SCALE GENOMIC DNA]</scope>
    <source>
        <strain evidence="2 3">ALL</strain>
    </source>
</reference>
<comment type="caution">
    <text evidence="2">The sequence shown here is derived from an EMBL/GenBank/DDBJ whole genome shotgun (WGS) entry which is preliminary data.</text>
</comment>
<dbReference type="AlphaFoldDB" id="A0A4U5PGE7"/>
<reference evidence="2 3" key="2">
    <citation type="journal article" date="2019" name="G3 (Bethesda)">
        <title>Hybrid Assembly of the Genome of the Entomopathogenic Nematode Steinernema carpocapsae Identifies the X-Chromosome.</title>
        <authorList>
            <person name="Serra L."/>
            <person name="Macchietto M."/>
            <person name="Macias-Munoz A."/>
            <person name="McGill C.J."/>
            <person name="Rodriguez I.M."/>
            <person name="Rodriguez B."/>
            <person name="Murad R."/>
            <person name="Mortazavi A."/>
        </authorList>
    </citation>
    <scope>NUCLEOTIDE SEQUENCE [LARGE SCALE GENOMIC DNA]</scope>
    <source>
        <strain evidence="2 3">ALL</strain>
    </source>
</reference>
<name>A0A4U5PGE7_STECR</name>
<evidence type="ECO:0000313" key="3">
    <source>
        <dbReference type="Proteomes" id="UP000298663"/>
    </source>
</evidence>
<evidence type="ECO:0000256" key="1">
    <source>
        <dbReference type="SAM" id="MobiDB-lite"/>
    </source>
</evidence>
<proteinExistence type="predicted"/>
<evidence type="ECO:0000313" key="2">
    <source>
        <dbReference type="EMBL" id="TKR95540.1"/>
    </source>
</evidence>
<protein>
    <submittedName>
        <fullName evidence="2">Uncharacterized protein</fullName>
    </submittedName>
</protein>
<feature type="region of interest" description="Disordered" evidence="1">
    <location>
        <begin position="1"/>
        <end position="23"/>
    </location>
</feature>
<dbReference type="EMBL" id="AZBU02000002">
    <property type="protein sequence ID" value="TKR95540.1"/>
    <property type="molecule type" value="Genomic_DNA"/>
</dbReference>